<proteinExistence type="inferred from homology"/>
<evidence type="ECO:0000313" key="13">
    <source>
        <dbReference type="EMBL" id="RZN71651.1"/>
    </source>
</evidence>
<comment type="caution">
    <text evidence="13">The sequence shown here is derived from an EMBL/GenBank/DDBJ whole genome shotgun (WGS) entry which is preliminary data.</text>
</comment>
<dbReference type="InterPro" id="IPR013763">
    <property type="entry name" value="Cyclin-like_dom"/>
</dbReference>
<evidence type="ECO:0000256" key="5">
    <source>
        <dbReference type="ARBA" id="ARBA00022771"/>
    </source>
</evidence>
<dbReference type="PROSITE" id="PS51134">
    <property type="entry name" value="ZF_TFIIB"/>
    <property type="match status" value="1"/>
</dbReference>
<feature type="repeat" description="2" evidence="10">
    <location>
        <begin position="249"/>
        <end position="330"/>
    </location>
</feature>
<feature type="binding site" evidence="10">
    <location>
        <position position="42"/>
    </location>
    <ligand>
        <name>Zn(2+)</name>
        <dbReference type="ChEBI" id="CHEBI:29105"/>
    </ligand>
</feature>
<accession>A0A520KZ02</accession>
<evidence type="ECO:0000256" key="3">
    <source>
        <dbReference type="ARBA" id="ARBA00022723"/>
    </source>
</evidence>
<dbReference type="EMBL" id="RXIL01000038">
    <property type="protein sequence ID" value="RZN71651.1"/>
    <property type="molecule type" value="Genomic_DNA"/>
</dbReference>
<sequence length="354" mass="40080">MKETEKVKVREVPVEVAKAKERIKQTREKEKEEVLDEIVAECPQCGGRNLIQDYKRAELVCEDCGFVLDDNIIDPGPEWRAFDHDQRMERSRTGPPATYRVHDKGLSTMIDWADKDSYENATFSEDKAQMRRLRKWQKRIRVNNSTERNLSFALSELDRMASALSLPRDVREASALIYRRALEKNLIRGRNIEGVATAALYAGCRECGVPRTLNEIAAVARVSRKEIGRTYRLIARELSLNFMPISPMVYVSRFCSALNLSGAVVTKAMEMIRHVNEKELMNGKGPMGVAASAIYIASILCGEKRAQREVAEVVGVTEVTIRNRYKEIAKEFGFEERVGPSRSYAREGSIIKGG</sequence>
<keyword evidence="3 10" id="KW-0479">Metal-binding</keyword>
<evidence type="ECO:0000256" key="4">
    <source>
        <dbReference type="ARBA" id="ARBA00022737"/>
    </source>
</evidence>
<dbReference type="CDD" id="cd20549">
    <property type="entry name" value="CYCLIN_TFIIB_archaea_like_rpt1"/>
    <property type="match status" value="1"/>
</dbReference>
<dbReference type="SUPFAM" id="SSF57783">
    <property type="entry name" value="Zinc beta-ribbon"/>
    <property type="match status" value="1"/>
</dbReference>
<feature type="repeat" description="1" evidence="10">
    <location>
        <begin position="155"/>
        <end position="238"/>
    </location>
</feature>
<keyword evidence="8 10" id="KW-0804">Transcription</keyword>
<evidence type="ECO:0000259" key="12">
    <source>
        <dbReference type="PROSITE" id="PS51134"/>
    </source>
</evidence>
<feature type="binding site" evidence="10">
    <location>
        <position position="61"/>
    </location>
    <ligand>
        <name>Zn(2+)</name>
        <dbReference type="ChEBI" id="CHEBI:29105"/>
    </ligand>
</feature>
<dbReference type="InterPro" id="IPR000812">
    <property type="entry name" value="TFIIB"/>
</dbReference>
<dbReference type="PANTHER" id="PTHR11618">
    <property type="entry name" value="TRANSCRIPTION INITIATION FACTOR IIB-RELATED"/>
    <property type="match status" value="1"/>
</dbReference>
<evidence type="ECO:0000256" key="1">
    <source>
        <dbReference type="ARBA" id="ARBA00010857"/>
    </source>
</evidence>
<evidence type="ECO:0000313" key="14">
    <source>
        <dbReference type="Proteomes" id="UP000320766"/>
    </source>
</evidence>
<dbReference type="AlphaFoldDB" id="A0A520KZ02"/>
<dbReference type="Gene3D" id="1.10.472.170">
    <property type="match status" value="1"/>
</dbReference>
<dbReference type="Gene3D" id="1.10.472.10">
    <property type="entry name" value="Cyclin-like"/>
    <property type="match status" value="1"/>
</dbReference>
<feature type="binding site" evidence="10">
    <location>
        <position position="64"/>
    </location>
    <ligand>
        <name>Zn(2+)</name>
        <dbReference type="ChEBI" id="CHEBI:29105"/>
    </ligand>
</feature>
<dbReference type="PROSITE" id="PS00782">
    <property type="entry name" value="TFIIB"/>
    <property type="match status" value="2"/>
</dbReference>
<organism evidence="13 14">
    <name type="scientific">Candidatus Methanolliviera hydrocarbonicum</name>
    <dbReference type="NCBI Taxonomy" id="2491085"/>
    <lineage>
        <taxon>Archaea</taxon>
        <taxon>Methanobacteriati</taxon>
        <taxon>Methanobacteriota</taxon>
        <taxon>Candidatus Methanoliparia</taxon>
        <taxon>Candidatus Methanoliparales</taxon>
        <taxon>Candidatus Methanollivieraceae</taxon>
        <taxon>Candidatus Methanolliviera</taxon>
    </lineage>
</organism>
<dbReference type="GO" id="GO:0008270">
    <property type="term" value="F:zinc ion binding"/>
    <property type="evidence" value="ECO:0007669"/>
    <property type="project" value="UniProtKB-UniRule"/>
</dbReference>
<dbReference type="CDD" id="cd20550">
    <property type="entry name" value="CYCLIN_TFIIB_archaea_like_rpt2"/>
    <property type="match status" value="1"/>
</dbReference>
<evidence type="ECO:0000256" key="2">
    <source>
        <dbReference type="ARBA" id="ARBA00013932"/>
    </source>
</evidence>
<evidence type="ECO:0000256" key="6">
    <source>
        <dbReference type="ARBA" id="ARBA00022833"/>
    </source>
</evidence>
<dbReference type="InterPro" id="IPR013137">
    <property type="entry name" value="Znf_TFIIB"/>
</dbReference>
<protein>
    <recommendedName>
        <fullName evidence="2 10">Transcription initiation factor IIB</fullName>
        <shortName evidence="10">TFIIB</shortName>
    </recommendedName>
</protein>
<dbReference type="Pfam" id="PF00382">
    <property type="entry name" value="TFIIB"/>
    <property type="match status" value="2"/>
</dbReference>
<dbReference type="GO" id="GO:0017025">
    <property type="term" value="F:TBP-class protein binding"/>
    <property type="evidence" value="ECO:0007669"/>
    <property type="project" value="InterPro"/>
</dbReference>
<dbReference type="InterPro" id="IPR036915">
    <property type="entry name" value="Cyclin-like_sf"/>
</dbReference>
<gene>
    <name evidence="10" type="primary">tfb</name>
    <name evidence="13" type="ORF">EF807_02240</name>
</gene>
<keyword evidence="13" id="KW-0648">Protein biosynthesis</keyword>
<evidence type="ECO:0000256" key="9">
    <source>
        <dbReference type="ARBA" id="ARBA00053882"/>
    </source>
</evidence>
<feature type="domain" description="TFIIB-type" evidence="12">
    <location>
        <begin position="37"/>
        <end position="69"/>
    </location>
</feature>
<reference evidence="13 14" key="1">
    <citation type="journal article" date="2019" name="Nat. Microbiol.">
        <title>Wide diversity of methane and short-chain alkane metabolisms in uncultured archaea.</title>
        <authorList>
            <person name="Borrel G."/>
            <person name="Adam P.S."/>
            <person name="McKay L.J."/>
            <person name="Chen L.X."/>
            <person name="Sierra-Garcia I.N."/>
            <person name="Sieber C.M."/>
            <person name="Letourneur Q."/>
            <person name="Ghozlane A."/>
            <person name="Andersen G.L."/>
            <person name="Li W.J."/>
            <person name="Hallam S.J."/>
            <person name="Muyzer G."/>
            <person name="de Oliveira V.M."/>
            <person name="Inskeep W.P."/>
            <person name="Banfield J.F."/>
            <person name="Gribaldo S."/>
        </authorList>
    </citation>
    <scope>NUCLEOTIDE SEQUENCE [LARGE SCALE GENOMIC DNA]</scope>
    <source>
        <strain evidence="13">NM1b</strain>
    </source>
</reference>
<dbReference type="FunFam" id="1.10.472.10:FF:000023">
    <property type="entry name" value="Transcription initiation factor IIB"/>
    <property type="match status" value="1"/>
</dbReference>
<keyword evidence="7 10" id="KW-0805">Transcription regulation</keyword>
<comment type="function">
    <text evidence="9 10">Stabilizes TBP binding to an archaeal box-A promoter. Also responsible for recruiting RNA polymerase II to the pre-initiation complex (DNA-TBP-TFIIB).</text>
</comment>
<dbReference type="Pfam" id="PF08271">
    <property type="entry name" value="Zn_Ribbon_TF"/>
    <property type="match status" value="1"/>
</dbReference>
<dbReference type="Proteomes" id="UP000320766">
    <property type="component" value="Unassembled WGS sequence"/>
</dbReference>
<keyword evidence="6 10" id="KW-0862">Zinc</keyword>
<dbReference type="NCBIfam" id="NF001658">
    <property type="entry name" value="PRK00423.1"/>
    <property type="match status" value="1"/>
</dbReference>
<dbReference type="GO" id="GO:0003700">
    <property type="term" value="F:DNA-binding transcription factor activity"/>
    <property type="evidence" value="ECO:0007669"/>
    <property type="project" value="UniProtKB-UniRule"/>
</dbReference>
<keyword evidence="5 11" id="KW-0863">Zinc-finger</keyword>
<feature type="binding site" evidence="10">
    <location>
        <position position="45"/>
    </location>
    <ligand>
        <name>Zn(2+)</name>
        <dbReference type="ChEBI" id="CHEBI:29105"/>
    </ligand>
</feature>
<dbReference type="InterPro" id="IPR013150">
    <property type="entry name" value="TFIIB_cyclin"/>
</dbReference>
<evidence type="ECO:0000256" key="11">
    <source>
        <dbReference type="PROSITE-ProRule" id="PRU00469"/>
    </source>
</evidence>
<dbReference type="SMART" id="SM00385">
    <property type="entry name" value="CYCLIN"/>
    <property type="match status" value="2"/>
</dbReference>
<dbReference type="InterPro" id="IPR023486">
    <property type="entry name" value="TFIIB_CS"/>
</dbReference>
<dbReference type="GO" id="GO:0097550">
    <property type="term" value="C:transcription preinitiation complex"/>
    <property type="evidence" value="ECO:0007669"/>
    <property type="project" value="TreeGrafter"/>
</dbReference>
<evidence type="ECO:0000256" key="8">
    <source>
        <dbReference type="ARBA" id="ARBA00023163"/>
    </source>
</evidence>
<dbReference type="GO" id="GO:0003743">
    <property type="term" value="F:translation initiation factor activity"/>
    <property type="evidence" value="ECO:0007669"/>
    <property type="project" value="UniProtKB-KW"/>
</dbReference>
<dbReference type="GO" id="GO:0070897">
    <property type="term" value="P:transcription preinitiation complex assembly"/>
    <property type="evidence" value="ECO:0007669"/>
    <property type="project" value="InterPro"/>
</dbReference>
<comment type="similarity">
    <text evidence="1 10">Belongs to the TFIIB family.</text>
</comment>
<dbReference type="SUPFAM" id="SSF47954">
    <property type="entry name" value="Cyclin-like"/>
    <property type="match status" value="2"/>
</dbReference>
<dbReference type="HAMAP" id="MF_00383">
    <property type="entry name" value="TF2B_arch"/>
    <property type="match status" value="1"/>
</dbReference>
<keyword evidence="4 10" id="KW-0677">Repeat</keyword>
<evidence type="ECO:0000256" key="7">
    <source>
        <dbReference type="ARBA" id="ARBA00023015"/>
    </source>
</evidence>
<name>A0A520KZ02_9EURY</name>
<keyword evidence="13" id="KW-0396">Initiation factor</keyword>
<dbReference type="PRINTS" id="PR00685">
    <property type="entry name" value="TIFACTORIIB"/>
</dbReference>
<dbReference type="InterPro" id="IPR023484">
    <property type="entry name" value="TFIIB_arc"/>
</dbReference>
<evidence type="ECO:0000256" key="10">
    <source>
        <dbReference type="HAMAP-Rule" id="MF_00383"/>
    </source>
</evidence>
<dbReference type="FunFam" id="1.10.472.170:FF:000001">
    <property type="entry name" value="Transcription initiation factor IIB"/>
    <property type="match status" value="1"/>
</dbReference>
<dbReference type="PANTHER" id="PTHR11618:SF13">
    <property type="entry name" value="TRANSCRIPTION INITIATION FACTOR IIB"/>
    <property type="match status" value="1"/>
</dbReference>